<reference evidence="1 2" key="1">
    <citation type="submission" date="2014-04" db="EMBL/GenBank/DDBJ databases">
        <title>Genome assembly of Hyalangium minutum DSM 14724.</title>
        <authorList>
            <person name="Sharma G."/>
            <person name="Subramanian S."/>
        </authorList>
    </citation>
    <scope>NUCLEOTIDE SEQUENCE [LARGE SCALE GENOMIC DNA]</scope>
    <source>
        <strain evidence="1 2">DSM 14724</strain>
    </source>
</reference>
<keyword evidence="2" id="KW-1185">Reference proteome</keyword>
<evidence type="ECO:0000313" key="1">
    <source>
        <dbReference type="EMBL" id="KFE70429.1"/>
    </source>
</evidence>
<dbReference type="AlphaFoldDB" id="A0A085WRW6"/>
<proteinExistence type="predicted"/>
<name>A0A085WRW6_9BACT</name>
<protein>
    <submittedName>
        <fullName evidence="1">Uncharacterized protein</fullName>
    </submittedName>
</protein>
<gene>
    <name evidence="1" type="ORF">DB31_5471</name>
</gene>
<dbReference type="Proteomes" id="UP000028725">
    <property type="component" value="Unassembled WGS sequence"/>
</dbReference>
<comment type="caution">
    <text evidence="1">The sequence shown here is derived from an EMBL/GenBank/DDBJ whole genome shotgun (WGS) entry which is preliminary data.</text>
</comment>
<organism evidence="1 2">
    <name type="scientific">Hyalangium minutum</name>
    <dbReference type="NCBI Taxonomy" id="394096"/>
    <lineage>
        <taxon>Bacteria</taxon>
        <taxon>Pseudomonadati</taxon>
        <taxon>Myxococcota</taxon>
        <taxon>Myxococcia</taxon>
        <taxon>Myxococcales</taxon>
        <taxon>Cystobacterineae</taxon>
        <taxon>Archangiaceae</taxon>
        <taxon>Hyalangium</taxon>
    </lineage>
</organism>
<sequence length="53" mass="5624">MAGRTLPEARTLALAFLERAQGEAELNRFYVDQAAFLAGNEPGGSSGDSQLPE</sequence>
<dbReference type="EMBL" id="JMCB01000003">
    <property type="protein sequence ID" value="KFE70429.1"/>
    <property type="molecule type" value="Genomic_DNA"/>
</dbReference>
<accession>A0A085WRW6</accession>
<evidence type="ECO:0000313" key="2">
    <source>
        <dbReference type="Proteomes" id="UP000028725"/>
    </source>
</evidence>